<protein>
    <submittedName>
        <fullName evidence="3">Response regulator transcription factor</fullName>
    </submittedName>
</protein>
<evidence type="ECO:0000259" key="2">
    <source>
        <dbReference type="PROSITE" id="PS50110"/>
    </source>
</evidence>
<evidence type="ECO:0000313" key="3">
    <source>
        <dbReference type="EMBL" id="TXK31171.1"/>
    </source>
</evidence>
<comment type="caution">
    <text evidence="3">The sequence shown here is derived from an EMBL/GenBank/DDBJ whole genome shotgun (WGS) entry which is preliminary data.</text>
</comment>
<dbReference type="Gene3D" id="3.40.50.2300">
    <property type="match status" value="1"/>
</dbReference>
<name>A0A5C8J337_9BACT</name>
<dbReference type="PROSITE" id="PS50110">
    <property type="entry name" value="RESPONSE_REGULATORY"/>
    <property type="match status" value="1"/>
</dbReference>
<dbReference type="InterPro" id="IPR001789">
    <property type="entry name" value="Sig_transdc_resp-reg_receiver"/>
</dbReference>
<dbReference type="AlphaFoldDB" id="A0A5C8J337"/>
<evidence type="ECO:0000256" key="1">
    <source>
        <dbReference type="PROSITE-ProRule" id="PRU00169"/>
    </source>
</evidence>
<dbReference type="PANTHER" id="PTHR37299">
    <property type="entry name" value="TRANSCRIPTIONAL REGULATOR-RELATED"/>
    <property type="match status" value="1"/>
</dbReference>
<dbReference type="EMBL" id="VRTY01000100">
    <property type="protein sequence ID" value="TXK31171.1"/>
    <property type="molecule type" value="Genomic_DNA"/>
</dbReference>
<dbReference type="SUPFAM" id="SSF52172">
    <property type="entry name" value="CheY-like"/>
    <property type="match status" value="1"/>
</dbReference>
<dbReference type="Proteomes" id="UP000321926">
    <property type="component" value="Unassembled WGS sequence"/>
</dbReference>
<dbReference type="InterPro" id="IPR046947">
    <property type="entry name" value="LytR-like"/>
</dbReference>
<dbReference type="SMART" id="SM00448">
    <property type="entry name" value="REC"/>
    <property type="match status" value="1"/>
</dbReference>
<keyword evidence="4" id="KW-1185">Reference proteome</keyword>
<dbReference type="SMART" id="SM00850">
    <property type="entry name" value="LytTR"/>
    <property type="match status" value="1"/>
</dbReference>
<gene>
    <name evidence="3" type="ORF">FVR03_19810</name>
</gene>
<accession>A0A5C8J337</accession>
<dbReference type="Pfam" id="PF00072">
    <property type="entry name" value="Response_reg"/>
    <property type="match status" value="1"/>
</dbReference>
<proteinExistence type="predicted"/>
<keyword evidence="1" id="KW-0597">Phosphoprotein</keyword>
<reference evidence="3 4" key="1">
    <citation type="submission" date="2019-08" db="EMBL/GenBank/DDBJ databases">
        <authorList>
            <person name="Shi S."/>
        </authorList>
    </citation>
    <scope>NUCLEOTIDE SEQUENCE [LARGE SCALE GENOMIC DNA]</scope>
    <source>
        <strain evidence="3 4">GY10130</strain>
    </source>
</reference>
<dbReference type="OrthoDB" id="646623at2"/>
<feature type="modified residue" description="4-aspartylphosphate" evidence="1">
    <location>
        <position position="55"/>
    </location>
</feature>
<evidence type="ECO:0000313" key="4">
    <source>
        <dbReference type="Proteomes" id="UP000321926"/>
    </source>
</evidence>
<dbReference type="PANTHER" id="PTHR37299:SF1">
    <property type="entry name" value="STAGE 0 SPORULATION PROTEIN A HOMOLOG"/>
    <property type="match status" value="1"/>
</dbReference>
<dbReference type="Pfam" id="PF04397">
    <property type="entry name" value="LytTR"/>
    <property type="match status" value="1"/>
</dbReference>
<dbReference type="GO" id="GO:0000156">
    <property type="term" value="F:phosphorelay response regulator activity"/>
    <property type="evidence" value="ECO:0007669"/>
    <property type="project" value="InterPro"/>
</dbReference>
<dbReference type="InterPro" id="IPR007492">
    <property type="entry name" value="LytTR_DNA-bd_dom"/>
</dbReference>
<dbReference type="GO" id="GO:0003677">
    <property type="term" value="F:DNA binding"/>
    <property type="evidence" value="ECO:0007669"/>
    <property type="project" value="InterPro"/>
</dbReference>
<sequence>MNVVILEDESLAAEKLAKMLLTYDSQITVTATLTSVEEAVEWLQANPSPDLLLVDIHLDDGLSFEIFQQVKLHCPVIFTTAYDQYAIRAFQVHSIDYLLKPLQYDKLAQSLDKLKALQASFQETTPQLNLEEVVKLLKADQTTYKTRFLVKAGNRIRAVKTTEIAYIYADQKLNLLVTHDGHKYPLDYSLDDLNLMLDPQFFFRVNRQLITHIDSAVEIHPYFKGRLKLELQPPLDMDVIISSERTPLFKAWLDK</sequence>
<organism evidence="3 4">
    <name type="scientific">Pontibacter qinzhouensis</name>
    <dbReference type="NCBI Taxonomy" id="2603253"/>
    <lineage>
        <taxon>Bacteria</taxon>
        <taxon>Pseudomonadati</taxon>
        <taxon>Bacteroidota</taxon>
        <taxon>Cytophagia</taxon>
        <taxon>Cytophagales</taxon>
        <taxon>Hymenobacteraceae</taxon>
        <taxon>Pontibacter</taxon>
    </lineage>
</organism>
<dbReference type="InterPro" id="IPR011006">
    <property type="entry name" value="CheY-like_superfamily"/>
</dbReference>
<dbReference type="RefSeq" id="WP_147923511.1">
    <property type="nucleotide sequence ID" value="NZ_VRTY01000100.1"/>
</dbReference>
<feature type="domain" description="Response regulatory" evidence="2">
    <location>
        <begin position="2"/>
        <end position="115"/>
    </location>
</feature>
<dbReference type="Gene3D" id="2.40.50.1020">
    <property type="entry name" value="LytTr DNA-binding domain"/>
    <property type="match status" value="1"/>
</dbReference>